<evidence type="ECO:0000256" key="1">
    <source>
        <dbReference type="SAM" id="SignalP"/>
    </source>
</evidence>
<dbReference type="GeneID" id="93070992"/>
<dbReference type="EMBL" id="UFSX01000001">
    <property type="protein sequence ID" value="SUV29099.1"/>
    <property type="molecule type" value="Genomic_DNA"/>
</dbReference>
<keyword evidence="2" id="KW-0119">Carbohydrate metabolism</keyword>
<protein>
    <submittedName>
        <fullName evidence="2">Xylanase</fullName>
    </submittedName>
</protein>
<dbReference type="RefSeq" id="WP_039953289.1">
    <property type="nucleotide sequence ID" value="NZ_CABKNQ010000018.1"/>
</dbReference>
<dbReference type="InterPro" id="IPR010846">
    <property type="entry name" value="AmiA-like"/>
</dbReference>
<accession>A0A380YJT6</accession>
<dbReference type="OrthoDB" id="1409585at2"/>
<organism evidence="2 3">
    <name type="scientific">Bacteroides eggerthii</name>
    <dbReference type="NCBI Taxonomy" id="28111"/>
    <lineage>
        <taxon>Bacteria</taxon>
        <taxon>Pseudomonadati</taxon>
        <taxon>Bacteroidota</taxon>
        <taxon>Bacteroidia</taxon>
        <taxon>Bacteroidales</taxon>
        <taxon>Bacteroidaceae</taxon>
        <taxon>Bacteroides</taxon>
    </lineage>
</organism>
<dbReference type="STRING" id="483216.BACEGG_02774"/>
<dbReference type="Gene3D" id="1.10.3670.10">
    <property type="entry name" value="Putative xylanase like domain"/>
    <property type="match status" value="1"/>
</dbReference>
<reference evidence="2 3" key="1">
    <citation type="submission" date="2018-06" db="EMBL/GenBank/DDBJ databases">
        <authorList>
            <consortium name="Pathogen Informatics"/>
            <person name="Doyle S."/>
        </authorList>
    </citation>
    <scope>NUCLEOTIDE SEQUENCE [LARGE SCALE GENOMIC DNA]</scope>
    <source>
        <strain evidence="2 3">NCTC11155</strain>
    </source>
</reference>
<sequence>MKSLFCMFCTLAIASSVSAQETGNAMLKYGLNFLKTPYVAHTLEVNEEEKLVVNFDEVDCTTFVEYVLALSLSPVKNGAIDKTDYARVLQKIRYRDGRINGYTSRLHYIADWINNGVKHGFMEDVTAANSPDSIALSLNFMSSHPKSYRQLASSPENVSKIESIEKALSGQTFHYIPKAKLPDEGFSWIKNGDIIAITTNVPGLDVAHMGIAYYEKGVLKLLHASSTRKMVVITQKTLAQMLKNNKRFTGIRVVRIK</sequence>
<keyword evidence="2" id="KW-0858">Xylan degradation</keyword>
<dbReference type="GO" id="GO:0016798">
    <property type="term" value="F:hydrolase activity, acting on glycosyl bonds"/>
    <property type="evidence" value="ECO:0007669"/>
    <property type="project" value="UniProtKB-KW"/>
</dbReference>
<dbReference type="Gene3D" id="2.30.260.10">
    <property type="entry name" value="putative xylanase like domain"/>
    <property type="match status" value="1"/>
</dbReference>
<dbReference type="SUPFAM" id="SSF54001">
    <property type="entry name" value="Cysteine proteinases"/>
    <property type="match status" value="1"/>
</dbReference>
<keyword evidence="2" id="KW-0378">Hydrolase</keyword>
<keyword evidence="1" id="KW-0732">Signal</keyword>
<keyword evidence="2" id="KW-0624">Polysaccharide degradation</keyword>
<proteinExistence type="predicted"/>
<evidence type="ECO:0000313" key="3">
    <source>
        <dbReference type="Proteomes" id="UP000254424"/>
    </source>
</evidence>
<evidence type="ECO:0000313" key="2">
    <source>
        <dbReference type="EMBL" id="SUV29099.1"/>
    </source>
</evidence>
<name>A0A380YJT6_9BACE</name>
<dbReference type="GO" id="GO:0045493">
    <property type="term" value="P:xylan catabolic process"/>
    <property type="evidence" value="ECO:0007669"/>
    <property type="project" value="UniProtKB-KW"/>
</dbReference>
<dbReference type="Pfam" id="PF07313">
    <property type="entry name" value="AmiA-like"/>
    <property type="match status" value="1"/>
</dbReference>
<dbReference type="InterPro" id="IPR038765">
    <property type="entry name" value="Papain-like_cys_pep_sf"/>
</dbReference>
<gene>
    <name evidence="2" type="ORF">NCTC11155_01066</name>
</gene>
<dbReference type="Proteomes" id="UP000254424">
    <property type="component" value="Unassembled WGS sequence"/>
</dbReference>
<dbReference type="AlphaFoldDB" id="A0A380YJT6"/>
<keyword evidence="2" id="KW-0326">Glycosidase</keyword>
<feature type="signal peptide" evidence="1">
    <location>
        <begin position="1"/>
        <end position="19"/>
    </location>
</feature>
<feature type="chain" id="PRO_5016664824" evidence="1">
    <location>
        <begin position="20"/>
        <end position="257"/>
    </location>
</feature>